<dbReference type="Pfam" id="PF01590">
    <property type="entry name" value="GAF"/>
    <property type="match status" value="1"/>
</dbReference>
<proteinExistence type="predicted"/>
<dbReference type="InterPro" id="IPR003018">
    <property type="entry name" value="GAF"/>
</dbReference>
<sequence length="614" mass="68737">MTQQSSIAPVETQAEHAQSQDDYYQAWLSKHKTLIPGLQAAILYLPIKAELVPVARFKPEHTNFPELNQLITDNRQATAPMVTRLAAISPDGEAFGLLYPVLDTQNQLIAFAAFAIQVSSQEQLTQALTLLQWSAAGIEVTEQQLRADKLAREQESYAQRVEILARVLSESSYGASAVRMVTELAVLLNCDRVSLGEYQKKRSRLKHLSHSAQFGKKMNHVRLIERVMDECIDQGKIIRFPDSDVESEAIIQAHGNLSSSQGDIGLISIPLYLRGEIYGALVVEGKPDQEWSIEDAELCQSIASLILPTLDDKRINDRSWYKKGWDGLTTQLGRLFGPRYLGRKLTLIGLLVLGYLLTTTMGEYKLSANATIESGVQRAIVAPFDGYINQALVRAGDKVTQGEDLVLMDDRDLRLERLKWLSEESKLVRQRLEALAVRDRAKLNILNAQEKQVAAQLSLVESQIERGKLISPYDGLIVSGDLSQRLGSAVTKGDVLLEVAPLNSYRIKLQVQESRISDLSLGQTGTLYLSALPETGFEFEVTKITPVTEARDGSSYFIVEAEFNTSNSDSQQFEQLQPGMEGVGKVYIDERLIFHIWTRDLTEWLRLQAWSWWG</sequence>
<dbReference type="InterPro" id="IPR029016">
    <property type="entry name" value="GAF-like_dom_sf"/>
</dbReference>
<evidence type="ECO:0000313" key="5">
    <source>
        <dbReference type="Proteomes" id="UP000031671"/>
    </source>
</evidence>
<evidence type="ECO:0000256" key="2">
    <source>
        <dbReference type="ARBA" id="ARBA00023054"/>
    </source>
</evidence>
<name>A0A0B8NUI8_9VIBR</name>
<dbReference type="SUPFAM" id="SSF55781">
    <property type="entry name" value="GAF domain-like"/>
    <property type="match status" value="1"/>
</dbReference>
<dbReference type="Gene3D" id="3.30.450.40">
    <property type="match status" value="1"/>
</dbReference>
<feature type="domain" description="GAF" evidence="3">
    <location>
        <begin position="180"/>
        <end position="306"/>
    </location>
</feature>
<gene>
    <name evidence="4" type="ORF">JCM19231_5352</name>
</gene>
<accession>A0A0B8NUI8</accession>
<dbReference type="AlphaFoldDB" id="A0A0B8NUI8"/>
<keyword evidence="2" id="KW-0175">Coiled coil</keyword>
<organism evidence="4 5">
    <name type="scientific">Vibrio ishigakensis</name>
    <dbReference type="NCBI Taxonomy" id="1481914"/>
    <lineage>
        <taxon>Bacteria</taxon>
        <taxon>Pseudomonadati</taxon>
        <taxon>Pseudomonadota</taxon>
        <taxon>Gammaproteobacteria</taxon>
        <taxon>Vibrionales</taxon>
        <taxon>Vibrionaceae</taxon>
        <taxon>Vibrio</taxon>
    </lineage>
</organism>
<dbReference type="GO" id="GO:0030313">
    <property type="term" value="C:cell envelope"/>
    <property type="evidence" value="ECO:0007669"/>
    <property type="project" value="UniProtKB-SubCell"/>
</dbReference>
<dbReference type="Proteomes" id="UP000031671">
    <property type="component" value="Unassembled WGS sequence"/>
</dbReference>
<protein>
    <submittedName>
        <fullName evidence="4">GAF domain protein</fullName>
    </submittedName>
</protein>
<dbReference type="EMBL" id="BBRZ01000078">
    <property type="protein sequence ID" value="GAM58205.1"/>
    <property type="molecule type" value="Genomic_DNA"/>
</dbReference>
<comment type="caution">
    <text evidence="4">The sequence shown here is derived from an EMBL/GenBank/DDBJ whole genome shotgun (WGS) entry which is preliminary data.</text>
</comment>
<dbReference type="PANTHER" id="PTHR32347:SF23">
    <property type="entry name" value="BLL5650 PROTEIN"/>
    <property type="match status" value="1"/>
</dbReference>
<reference evidence="4 5" key="2">
    <citation type="submission" date="2015-01" db="EMBL/GenBank/DDBJ databases">
        <authorList>
            <consortium name="NBRP consortium"/>
            <person name="Sawabe T."/>
            <person name="Meirelles P."/>
            <person name="Feng G."/>
            <person name="Sayaka M."/>
            <person name="Hattori M."/>
            <person name="Ohkuma M."/>
        </authorList>
    </citation>
    <scope>NUCLEOTIDE SEQUENCE [LARGE SCALE GENOMIC DNA]</scope>
    <source>
        <strain evidence="5">JCM 19231</strain>
    </source>
</reference>
<reference evidence="4 5" key="1">
    <citation type="submission" date="2015-01" db="EMBL/GenBank/DDBJ databases">
        <title>Vibrio sp. C1 JCM 19231 whole genome shotgun sequence.</title>
        <authorList>
            <person name="Sawabe T."/>
            <person name="Meirelles P."/>
            <person name="Feng G."/>
            <person name="Sayaka M."/>
            <person name="Hattori M."/>
            <person name="Ohkuma M."/>
        </authorList>
    </citation>
    <scope>NUCLEOTIDE SEQUENCE [LARGE SCALE GENOMIC DNA]</scope>
    <source>
        <strain evidence="5">JCM 19231</strain>
    </source>
</reference>
<dbReference type="Gene3D" id="2.40.30.170">
    <property type="match status" value="1"/>
</dbReference>
<dbReference type="RefSeq" id="WP_261835249.1">
    <property type="nucleotide sequence ID" value="NZ_AP024881.1"/>
</dbReference>
<evidence type="ECO:0000313" key="4">
    <source>
        <dbReference type="EMBL" id="GAM58205.1"/>
    </source>
</evidence>
<evidence type="ECO:0000256" key="1">
    <source>
        <dbReference type="ARBA" id="ARBA00004196"/>
    </source>
</evidence>
<dbReference type="InterPro" id="IPR050465">
    <property type="entry name" value="UPF0194_transport"/>
</dbReference>
<evidence type="ECO:0000259" key="3">
    <source>
        <dbReference type="Pfam" id="PF01590"/>
    </source>
</evidence>
<dbReference type="SUPFAM" id="SSF111369">
    <property type="entry name" value="HlyD-like secretion proteins"/>
    <property type="match status" value="1"/>
</dbReference>
<comment type="subcellular location">
    <subcellularLocation>
        <location evidence="1">Cell envelope</location>
    </subcellularLocation>
</comment>
<keyword evidence="5" id="KW-1185">Reference proteome</keyword>
<dbReference type="PANTHER" id="PTHR32347">
    <property type="entry name" value="EFFLUX SYSTEM COMPONENT YKNX-RELATED"/>
    <property type="match status" value="1"/>
</dbReference>